<dbReference type="EMBL" id="BBTG02000036">
    <property type="protein sequence ID" value="GAO15617.1"/>
    <property type="molecule type" value="Genomic_DNA"/>
</dbReference>
<feature type="transmembrane region" description="Helical" evidence="2">
    <location>
        <begin position="43"/>
        <end position="64"/>
    </location>
</feature>
<sequence>MAMLTIGGHILLVPIYAWRVITCCNSSWGALHHSQSQRIPRVLRVVDFVTVVVASSVAVWLFAVRLPEPGMFCNEYGFLFGKASMRDWSFAVSNTALTSHARYLASVRVLSDTVVWAMLIATIEMTIVYNDLGAAQDFGAAAQLFAFSATLVTIVRAWWLRFNADGEGSSERVAQYYRWPGTYEEWAAARENMHEYQQAMDAARDNERLLRQWRRQVRKAYRA</sequence>
<evidence type="ECO:0000256" key="1">
    <source>
        <dbReference type="SAM" id="Coils"/>
    </source>
</evidence>
<organism evidence="3 4">
    <name type="scientific">Ustilaginoidea virens</name>
    <name type="common">Rice false smut fungus</name>
    <name type="synonym">Villosiclava virens</name>
    <dbReference type="NCBI Taxonomy" id="1159556"/>
    <lineage>
        <taxon>Eukaryota</taxon>
        <taxon>Fungi</taxon>
        <taxon>Dikarya</taxon>
        <taxon>Ascomycota</taxon>
        <taxon>Pezizomycotina</taxon>
        <taxon>Sordariomycetes</taxon>
        <taxon>Hypocreomycetidae</taxon>
        <taxon>Hypocreales</taxon>
        <taxon>Clavicipitaceae</taxon>
        <taxon>Ustilaginoidea</taxon>
    </lineage>
</organism>
<dbReference type="Proteomes" id="UP000054053">
    <property type="component" value="Unassembled WGS sequence"/>
</dbReference>
<feature type="coiled-coil region" evidence="1">
    <location>
        <begin position="186"/>
        <end position="216"/>
    </location>
</feature>
<comment type="caution">
    <text evidence="3">The sequence shown here is derived from an EMBL/GenBank/DDBJ whole genome shotgun (WGS) entry which is preliminary data.</text>
</comment>
<dbReference type="AlphaFoldDB" id="A0A1B5KXD3"/>
<keyword evidence="2" id="KW-1133">Transmembrane helix</keyword>
<reference evidence="4" key="1">
    <citation type="journal article" date="2016" name="Genome Announc.">
        <title>Genome sequence of Ustilaginoidea virens IPU010, a rice pathogenic fungus causing false smut.</title>
        <authorList>
            <person name="Kumagai T."/>
            <person name="Ishii T."/>
            <person name="Terai G."/>
            <person name="Umemura M."/>
            <person name="Machida M."/>
            <person name="Asai K."/>
        </authorList>
    </citation>
    <scope>NUCLEOTIDE SEQUENCE [LARGE SCALE GENOMIC DNA]</scope>
    <source>
        <strain evidence="4">IPU010</strain>
    </source>
</reference>
<protein>
    <submittedName>
        <fullName evidence="3">Uncharacterized protein</fullName>
    </submittedName>
</protein>
<feature type="transmembrane region" description="Helical" evidence="2">
    <location>
        <begin position="141"/>
        <end position="159"/>
    </location>
</feature>
<keyword evidence="1" id="KW-0175">Coiled coil</keyword>
<keyword evidence="2" id="KW-0472">Membrane</keyword>
<evidence type="ECO:0000256" key="2">
    <source>
        <dbReference type="SAM" id="Phobius"/>
    </source>
</evidence>
<name>A0A1B5KXD3_USTVR</name>
<evidence type="ECO:0000313" key="4">
    <source>
        <dbReference type="Proteomes" id="UP000054053"/>
    </source>
</evidence>
<accession>A0A1B5KXD3</accession>
<gene>
    <name evidence="3" type="ORF">UVI_02050490</name>
</gene>
<evidence type="ECO:0000313" key="3">
    <source>
        <dbReference type="EMBL" id="GAO15617.1"/>
    </source>
</evidence>
<keyword evidence="2" id="KW-0812">Transmembrane</keyword>
<proteinExistence type="predicted"/>